<name>A0A1Y3Z1N2_9BACE</name>
<dbReference type="Proteomes" id="UP000195386">
    <property type="component" value="Unassembled WGS sequence"/>
</dbReference>
<organism evidence="1 2">
    <name type="scientific">Bacteroides clarus</name>
    <dbReference type="NCBI Taxonomy" id="626929"/>
    <lineage>
        <taxon>Bacteria</taxon>
        <taxon>Pseudomonadati</taxon>
        <taxon>Bacteroidota</taxon>
        <taxon>Bacteroidia</taxon>
        <taxon>Bacteroidales</taxon>
        <taxon>Bacteroidaceae</taxon>
        <taxon>Bacteroides</taxon>
    </lineage>
</organism>
<proteinExistence type="predicted"/>
<protein>
    <submittedName>
        <fullName evidence="1">Uncharacterized protein</fullName>
    </submittedName>
</protein>
<dbReference type="EMBL" id="NFII01000011">
    <property type="protein sequence ID" value="OUO00431.1"/>
    <property type="molecule type" value="Genomic_DNA"/>
</dbReference>
<dbReference type="RefSeq" id="WP_087426392.1">
    <property type="nucleotide sequence ID" value="NZ_JANEZV010000008.1"/>
</dbReference>
<dbReference type="AlphaFoldDB" id="A0A1Y3Z1N2"/>
<comment type="caution">
    <text evidence="1">The sequence shown here is derived from an EMBL/GenBank/DDBJ whole genome shotgun (WGS) entry which is preliminary data.</text>
</comment>
<gene>
    <name evidence="1" type="ORF">B5F97_11870</name>
</gene>
<reference evidence="2" key="1">
    <citation type="submission" date="2017-04" db="EMBL/GenBank/DDBJ databases">
        <title>Function of individual gut microbiota members based on whole genome sequencing of pure cultures obtained from chicken caecum.</title>
        <authorList>
            <person name="Medvecky M."/>
            <person name="Cejkova D."/>
            <person name="Polansky O."/>
            <person name="Karasova D."/>
            <person name="Kubasova T."/>
            <person name="Cizek A."/>
            <person name="Rychlik I."/>
        </authorList>
    </citation>
    <scope>NUCLEOTIDE SEQUENCE [LARGE SCALE GENOMIC DNA]</scope>
    <source>
        <strain evidence="2">An43</strain>
    </source>
</reference>
<evidence type="ECO:0000313" key="1">
    <source>
        <dbReference type="EMBL" id="OUO00431.1"/>
    </source>
</evidence>
<accession>A0A1Y3Z1N2</accession>
<evidence type="ECO:0000313" key="2">
    <source>
        <dbReference type="Proteomes" id="UP000195386"/>
    </source>
</evidence>
<sequence length="76" mass="8789">MAKTFIKFILDSMEGSFVPKRINEAGILKEIDDSLKNLDFYGSDNDKKNMREDVASFNRDFNKATKEAKVEFELSF</sequence>